<dbReference type="EC" id="2.7.1.12" evidence="8"/>
<dbReference type="InterPro" id="IPR006001">
    <property type="entry name" value="Therm_gnt_kin"/>
</dbReference>
<dbReference type="SUPFAM" id="SSF52540">
    <property type="entry name" value="P-loop containing nucleoside triphosphate hydrolases"/>
    <property type="match status" value="1"/>
</dbReference>
<keyword evidence="4 8" id="KW-0547">Nucleotide-binding</keyword>
<keyword evidence="6 8" id="KW-0067">ATP-binding</keyword>
<reference evidence="9 10" key="1">
    <citation type="submission" date="2024-04" db="EMBL/GenBank/DDBJ databases">
        <authorList>
            <consortium name="Genoscope - CEA"/>
            <person name="William W."/>
        </authorList>
    </citation>
    <scope>NUCLEOTIDE SEQUENCE [LARGE SCALE GENOMIC DNA]</scope>
</reference>
<gene>
    <name evidence="9" type="ORF">GSLYS_00007744001</name>
</gene>
<evidence type="ECO:0000256" key="6">
    <source>
        <dbReference type="ARBA" id="ARBA00022840"/>
    </source>
</evidence>
<comment type="pathway">
    <text evidence="1 8">Carbohydrate acid metabolism; D-gluconate degradation.</text>
</comment>
<evidence type="ECO:0000256" key="3">
    <source>
        <dbReference type="ARBA" id="ARBA00022679"/>
    </source>
</evidence>
<dbReference type="GO" id="GO:0046316">
    <property type="term" value="F:gluconokinase activity"/>
    <property type="evidence" value="ECO:0007669"/>
    <property type="project" value="UniProtKB-EC"/>
</dbReference>
<sequence length="174" mass="19502">MKIIIVMGVCGSGKTSVAQELSRKLHYSFRDADEFHSEYNKQKMSKGIPLTDEDRLPWLLAMHSYLTSLLTSQTSGIVTCSALKKRYRSILVSGDSTQEVPMSDETITFVYLKGNFETLLSRLVQRSGHFMPPTLLQSQLDALEEPDDTENHITVSVDQTVADIVQYIIGQLSV</sequence>
<evidence type="ECO:0000256" key="4">
    <source>
        <dbReference type="ARBA" id="ARBA00022741"/>
    </source>
</evidence>
<dbReference type="GO" id="GO:0005737">
    <property type="term" value="C:cytoplasm"/>
    <property type="evidence" value="ECO:0007669"/>
    <property type="project" value="TreeGrafter"/>
</dbReference>
<evidence type="ECO:0000256" key="7">
    <source>
        <dbReference type="ARBA" id="ARBA00048090"/>
    </source>
</evidence>
<keyword evidence="3 8" id="KW-0808">Transferase</keyword>
<dbReference type="NCBIfam" id="TIGR01313">
    <property type="entry name" value="therm_gnt_kin"/>
    <property type="match status" value="1"/>
</dbReference>
<dbReference type="AlphaFoldDB" id="A0AAV2HMG9"/>
<dbReference type="InterPro" id="IPR027417">
    <property type="entry name" value="P-loop_NTPase"/>
</dbReference>
<evidence type="ECO:0000256" key="2">
    <source>
        <dbReference type="ARBA" id="ARBA00008420"/>
    </source>
</evidence>
<evidence type="ECO:0000256" key="5">
    <source>
        <dbReference type="ARBA" id="ARBA00022777"/>
    </source>
</evidence>
<comment type="caution">
    <text evidence="9">The sequence shown here is derived from an EMBL/GenBank/DDBJ whole genome shotgun (WGS) entry which is preliminary data.</text>
</comment>
<proteinExistence type="inferred from homology"/>
<evidence type="ECO:0000313" key="9">
    <source>
        <dbReference type="EMBL" id="CAL1533784.1"/>
    </source>
</evidence>
<organism evidence="9 10">
    <name type="scientific">Lymnaea stagnalis</name>
    <name type="common">Great pond snail</name>
    <name type="synonym">Helix stagnalis</name>
    <dbReference type="NCBI Taxonomy" id="6523"/>
    <lineage>
        <taxon>Eukaryota</taxon>
        <taxon>Metazoa</taxon>
        <taxon>Spiralia</taxon>
        <taxon>Lophotrochozoa</taxon>
        <taxon>Mollusca</taxon>
        <taxon>Gastropoda</taxon>
        <taxon>Heterobranchia</taxon>
        <taxon>Euthyneura</taxon>
        <taxon>Panpulmonata</taxon>
        <taxon>Hygrophila</taxon>
        <taxon>Lymnaeoidea</taxon>
        <taxon>Lymnaeidae</taxon>
        <taxon>Lymnaea</taxon>
    </lineage>
</organism>
<evidence type="ECO:0000313" key="10">
    <source>
        <dbReference type="Proteomes" id="UP001497497"/>
    </source>
</evidence>
<comment type="similarity">
    <text evidence="2 8">Belongs to the gluconokinase GntK/GntV family.</text>
</comment>
<dbReference type="GO" id="GO:0005524">
    <property type="term" value="F:ATP binding"/>
    <property type="evidence" value="ECO:0007669"/>
    <property type="project" value="UniProtKB-KW"/>
</dbReference>
<keyword evidence="10" id="KW-1185">Reference proteome</keyword>
<keyword evidence="5 8" id="KW-0418">Kinase</keyword>
<dbReference type="Proteomes" id="UP001497497">
    <property type="component" value="Unassembled WGS sequence"/>
</dbReference>
<dbReference type="Pfam" id="PF01202">
    <property type="entry name" value="SKI"/>
    <property type="match status" value="1"/>
</dbReference>
<dbReference type="EMBL" id="CAXITT010000152">
    <property type="protein sequence ID" value="CAL1533784.1"/>
    <property type="molecule type" value="Genomic_DNA"/>
</dbReference>
<evidence type="ECO:0000256" key="8">
    <source>
        <dbReference type="RuleBase" id="RU363066"/>
    </source>
</evidence>
<dbReference type="InterPro" id="IPR031322">
    <property type="entry name" value="Shikimate/glucono_kinase"/>
</dbReference>
<dbReference type="Gene3D" id="3.40.50.300">
    <property type="entry name" value="P-loop containing nucleotide triphosphate hydrolases"/>
    <property type="match status" value="1"/>
</dbReference>
<dbReference type="CDD" id="cd02021">
    <property type="entry name" value="GntK"/>
    <property type="match status" value="1"/>
</dbReference>
<comment type="catalytic activity">
    <reaction evidence="7 8">
        <text>D-gluconate + ATP = 6-phospho-D-gluconate + ADP + H(+)</text>
        <dbReference type="Rhea" id="RHEA:19433"/>
        <dbReference type="ChEBI" id="CHEBI:15378"/>
        <dbReference type="ChEBI" id="CHEBI:18391"/>
        <dbReference type="ChEBI" id="CHEBI:30616"/>
        <dbReference type="ChEBI" id="CHEBI:58759"/>
        <dbReference type="ChEBI" id="CHEBI:456216"/>
        <dbReference type="EC" id="2.7.1.12"/>
    </reaction>
</comment>
<name>A0AAV2HMG9_LYMST</name>
<dbReference type="PANTHER" id="PTHR43442">
    <property type="entry name" value="GLUCONOKINASE-RELATED"/>
    <property type="match status" value="1"/>
</dbReference>
<protein>
    <recommendedName>
        <fullName evidence="8">Gluconokinase</fullName>
        <ecNumber evidence="8">2.7.1.12</ecNumber>
    </recommendedName>
</protein>
<dbReference type="PANTHER" id="PTHR43442:SF3">
    <property type="entry name" value="GLUCONOKINASE-RELATED"/>
    <property type="match status" value="1"/>
</dbReference>
<evidence type="ECO:0000256" key="1">
    <source>
        <dbReference type="ARBA" id="ARBA00004875"/>
    </source>
</evidence>
<dbReference type="FunFam" id="3.40.50.300:FF:000522">
    <property type="entry name" value="Gluconokinase"/>
    <property type="match status" value="1"/>
</dbReference>
<dbReference type="GO" id="GO:0005975">
    <property type="term" value="P:carbohydrate metabolic process"/>
    <property type="evidence" value="ECO:0007669"/>
    <property type="project" value="InterPro"/>
</dbReference>
<accession>A0AAV2HMG9</accession>